<protein>
    <submittedName>
        <fullName evidence="2">Uncharacterized protein</fullName>
    </submittedName>
</protein>
<evidence type="ECO:0000313" key="2">
    <source>
        <dbReference type="EMBL" id="RLU20320.1"/>
    </source>
</evidence>
<feature type="compositionally biased region" description="Basic and acidic residues" evidence="1">
    <location>
        <begin position="217"/>
        <end position="227"/>
    </location>
</feature>
<feature type="region of interest" description="Disordered" evidence="1">
    <location>
        <begin position="217"/>
        <end position="244"/>
    </location>
</feature>
<reference evidence="2" key="1">
    <citation type="journal article" date="2018" name="Genome Res.">
        <title>The genomic architecture and molecular evolution of ant odorant receptors.</title>
        <authorList>
            <person name="McKenzie S.K."/>
            <person name="Kronauer D.J.C."/>
        </authorList>
    </citation>
    <scope>NUCLEOTIDE SEQUENCE [LARGE SCALE GENOMIC DNA]</scope>
    <source>
        <strain evidence="2">Clonal line C1</strain>
    </source>
</reference>
<sequence>MRGYGAVVQGQEEAKEVGAVEDYAVGIGRRAREFTIEASSSASALRSAQAAVDVAVETSVEGWRGDFGEVGYRCLFHQDIRRDIAQCLLMSVDLVYRRNLSHVDKQDVFGTSHRTNNQRNEGPLWTVESKEVKEPEENESQEGFDYFRAFSSRFVDGPVLLCEDTALWSKGKKEAKEVGAVEDYAERMGSSTKKKDPRTFLERGVSADATNATIAKVEEQKPMRDGMEQAPGPGFLGSLWEKAR</sequence>
<dbReference type="Proteomes" id="UP000279307">
    <property type="component" value="Chromosome 7"/>
</dbReference>
<proteinExistence type="predicted"/>
<reference evidence="2" key="2">
    <citation type="submission" date="2018-07" db="EMBL/GenBank/DDBJ databases">
        <authorList>
            <person name="Mckenzie S.K."/>
            <person name="Kronauer D.J.C."/>
        </authorList>
    </citation>
    <scope>NUCLEOTIDE SEQUENCE</scope>
    <source>
        <strain evidence="2">Clonal line C1</strain>
    </source>
</reference>
<gene>
    <name evidence="2" type="ORF">DMN91_006928</name>
</gene>
<accession>A0A3L8DIQ0</accession>
<dbReference type="AlphaFoldDB" id="A0A3L8DIQ0"/>
<evidence type="ECO:0000256" key="1">
    <source>
        <dbReference type="SAM" id="MobiDB-lite"/>
    </source>
</evidence>
<name>A0A3L8DIQ0_OOCBI</name>
<comment type="caution">
    <text evidence="2">The sequence shown here is derived from an EMBL/GenBank/DDBJ whole genome shotgun (WGS) entry which is preliminary data.</text>
</comment>
<dbReference type="EMBL" id="QOIP01000007">
    <property type="protein sequence ID" value="RLU20320.1"/>
    <property type="molecule type" value="Genomic_DNA"/>
</dbReference>
<organism evidence="2">
    <name type="scientific">Ooceraea biroi</name>
    <name type="common">Clonal raider ant</name>
    <name type="synonym">Cerapachys biroi</name>
    <dbReference type="NCBI Taxonomy" id="2015173"/>
    <lineage>
        <taxon>Eukaryota</taxon>
        <taxon>Metazoa</taxon>
        <taxon>Ecdysozoa</taxon>
        <taxon>Arthropoda</taxon>
        <taxon>Hexapoda</taxon>
        <taxon>Insecta</taxon>
        <taxon>Pterygota</taxon>
        <taxon>Neoptera</taxon>
        <taxon>Endopterygota</taxon>
        <taxon>Hymenoptera</taxon>
        <taxon>Apocrita</taxon>
        <taxon>Aculeata</taxon>
        <taxon>Formicoidea</taxon>
        <taxon>Formicidae</taxon>
        <taxon>Dorylinae</taxon>
        <taxon>Ooceraea</taxon>
    </lineage>
</organism>